<dbReference type="EnsemblPlants" id="EMT02789">
    <property type="protein sequence ID" value="EMT02789"/>
    <property type="gene ID" value="F775_08496"/>
</dbReference>
<reference evidence="1" key="1">
    <citation type="submission" date="2015-06" db="UniProtKB">
        <authorList>
            <consortium name="EnsemblPlants"/>
        </authorList>
    </citation>
    <scope>IDENTIFICATION</scope>
</reference>
<dbReference type="AlphaFoldDB" id="R7W0B0"/>
<accession>R7W0B0</accession>
<protein>
    <submittedName>
        <fullName evidence="1">Uncharacterized protein</fullName>
    </submittedName>
</protein>
<proteinExistence type="predicted"/>
<sequence length="56" mass="6142">MEGDWISGLELGLEHGVGTLWTQSGAQLHDGVEVHEVARLKGKRYGQAWISRLGVL</sequence>
<organism evidence="1">
    <name type="scientific">Aegilops tauschii</name>
    <name type="common">Tausch's goatgrass</name>
    <name type="synonym">Aegilops squarrosa</name>
    <dbReference type="NCBI Taxonomy" id="37682"/>
    <lineage>
        <taxon>Eukaryota</taxon>
        <taxon>Viridiplantae</taxon>
        <taxon>Streptophyta</taxon>
        <taxon>Embryophyta</taxon>
        <taxon>Tracheophyta</taxon>
        <taxon>Spermatophyta</taxon>
        <taxon>Magnoliopsida</taxon>
        <taxon>Liliopsida</taxon>
        <taxon>Poales</taxon>
        <taxon>Poaceae</taxon>
        <taxon>BOP clade</taxon>
        <taxon>Pooideae</taxon>
        <taxon>Triticodae</taxon>
        <taxon>Triticeae</taxon>
        <taxon>Triticinae</taxon>
        <taxon>Aegilops</taxon>
    </lineage>
</organism>
<evidence type="ECO:0000313" key="1">
    <source>
        <dbReference type="EnsemblPlants" id="EMT02789"/>
    </source>
</evidence>
<name>R7W0B0_AEGTA</name>